<dbReference type="Proteomes" id="UP000201458">
    <property type="component" value="Segment"/>
</dbReference>
<organism evidence="1 2">
    <name type="scientific">Gordonia phage Smoothie</name>
    <dbReference type="NCBI Taxonomy" id="1838078"/>
    <lineage>
        <taxon>Viruses</taxon>
        <taxon>Duplodnaviria</taxon>
        <taxon>Heunggongvirae</taxon>
        <taxon>Uroviricota</taxon>
        <taxon>Caudoviricetes</taxon>
        <taxon>Smoothievirus</taxon>
        <taxon>Smoothievirus smoothie</taxon>
    </lineage>
</organism>
<gene>
    <name evidence="1" type="primary">134</name>
    <name evidence="1" type="ORF">PBI_SMOOTHIE_134</name>
</gene>
<sequence length="80" mass="8995">MADTWPENDEMKLVTNEIRIVYGISGEGEPMYACGYARDGEFGHLPDTLTGLGMIKALELDYLERRGIIHGFDPYDAPEE</sequence>
<dbReference type="KEGG" id="vg:28378593"/>
<reference evidence="1 2" key="1">
    <citation type="submission" date="2016-03" db="EMBL/GenBank/DDBJ databases">
        <authorList>
            <person name="Montgomery M.T."/>
            <person name="Guerrero C.A."/>
            <person name="Mavrich T.N."/>
            <person name="Pope W.H."/>
            <person name="Garlena R.A."/>
            <person name="Russell D.A."/>
            <person name="Jacobs-Sera D."/>
            <person name="Hendrix R.W."/>
            <person name="Hatfull G.F."/>
        </authorList>
    </citation>
    <scope>NUCLEOTIDE SEQUENCE [LARGE SCALE GENOMIC DNA]</scope>
</reference>
<keyword evidence="2" id="KW-1185">Reference proteome</keyword>
<dbReference type="RefSeq" id="YP_009269247.1">
    <property type="nucleotide sequence ID" value="NC_030696.1"/>
</dbReference>
<dbReference type="GeneID" id="28378593"/>
<accession>A0A160DEH3</accession>
<dbReference type="EMBL" id="KU998244">
    <property type="protein sequence ID" value="ANA86290.1"/>
    <property type="molecule type" value="Genomic_DNA"/>
</dbReference>
<evidence type="ECO:0000313" key="2">
    <source>
        <dbReference type="Proteomes" id="UP000201458"/>
    </source>
</evidence>
<evidence type="ECO:0000313" key="1">
    <source>
        <dbReference type="EMBL" id="ANA86290.1"/>
    </source>
</evidence>
<proteinExistence type="predicted"/>
<protein>
    <submittedName>
        <fullName evidence="1">Uncharacterized protein</fullName>
    </submittedName>
</protein>
<name>A0A160DEH3_9CAUD</name>